<gene>
    <name evidence="13" type="ORF">NP233_g12733</name>
</gene>
<keyword evidence="7" id="KW-0539">Nucleus</keyword>
<feature type="region of interest" description="Disordered" evidence="10">
    <location>
        <begin position="87"/>
        <end position="111"/>
    </location>
</feature>
<evidence type="ECO:0000256" key="9">
    <source>
        <dbReference type="ARBA" id="ARBA00042761"/>
    </source>
</evidence>
<dbReference type="CDD" id="cd06141">
    <property type="entry name" value="WRN_exo"/>
    <property type="match status" value="1"/>
</dbReference>
<evidence type="ECO:0000256" key="8">
    <source>
        <dbReference type="ARBA" id="ARBA00040531"/>
    </source>
</evidence>
<feature type="compositionally biased region" description="Low complexity" evidence="10">
    <location>
        <begin position="1355"/>
        <end position="1368"/>
    </location>
</feature>
<keyword evidence="3" id="KW-0479">Metal-binding</keyword>
<dbReference type="InterPro" id="IPR036397">
    <property type="entry name" value="RNaseH_sf"/>
</dbReference>
<keyword evidence="4" id="KW-0378">Hydrolase</keyword>
<evidence type="ECO:0000256" key="4">
    <source>
        <dbReference type="ARBA" id="ARBA00022801"/>
    </source>
</evidence>
<feature type="domain" description="DUF6729" evidence="12">
    <location>
        <begin position="219"/>
        <end position="378"/>
    </location>
</feature>
<dbReference type="InterPro" id="IPR051132">
    <property type="entry name" value="3-5_Exonuclease_domain"/>
</dbReference>
<evidence type="ECO:0000256" key="2">
    <source>
        <dbReference type="ARBA" id="ARBA00022722"/>
    </source>
</evidence>
<dbReference type="PANTHER" id="PTHR13620">
    <property type="entry name" value="3-5 EXONUCLEASE"/>
    <property type="match status" value="1"/>
</dbReference>
<keyword evidence="14" id="KW-1185">Reference proteome</keyword>
<evidence type="ECO:0000313" key="13">
    <source>
        <dbReference type="EMBL" id="KAJ3553058.1"/>
    </source>
</evidence>
<dbReference type="GO" id="GO:0003676">
    <property type="term" value="F:nucleic acid binding"/>
    <property type="evidence" value="ECO:0007669"/>
    <property type="project" value="InterPro"/>
</dbReference>
<dbReference type="Pfam" id="PF01612">
    <property type="entry name" value="DNA_pol_A_exo1"/>
    <property type="match status" value="1"/>
</dbReference>
<evidence type="ECO:0000259" key="11">
    <source>
        <dbReference type="Pfam" id="PF01612"/>
    </source>
</evidence>
<keyword evidence="5" id="KW-0269">Exonuclease</keyword>
<dbReference type="InterPro" id="IPR002562">
    <property type="entry name" value="3'-5'_exonuclease_dom"/>
</dbReference>
<evidence type="ECO:0000256" key="5">
    <source>
        <dbReference type="ARBA" id="ARBA00022839"/>
    </source>
</evidence>
<dbReference type="GO" id="GO:0006139">
    <property type="term" value="P:nucleobase-containing compound metabolic process"/>
    <property type="evidence" value="ECO:0007669"/>
    <property type="project" value="InterPro"/>
</dbReference>
<feature type="region of interest" description="Disordered" evidence="10">
    <location>
        <begin position="841"/>
        <end position="890"/>
    </location>
</feature>
<evidence type="ECO:0000256" key="3">
    <source>
        <dbReference type="ARBA" id="ARBA00022723"/>
    </source>
</evidence>
<reference evidence="13" key="1">
    <citation type="submission" date="2022-07" db="EMBL/GenBank/DDBJ databases">
        <title>Genome Sequence of Leucocoprinus birnbaumii.</title>
        <authorList>
            <person name="Buettner E."/>
        </authorList>
    </citation>
    <scope>NUCLEOTIDE SEQUENCE</scope>
    <source>
        <strain evidence="13">VT141</strain>
    </source>
</reference>
<dbReference type="SUPFAM" id="SSF53098">
    <property type="entry name" value="Ribonuclease H-like"/>
    <property type="match status" value="1"/>
</dbReference>
<keyword evidence="2" id="KW-0540">Nuclease</keyword>
<evidence type="ECO:0000259" key="12">
    <source>
        <dbReference type="Pfam" id="PF20499"/>
    </source>
</evidence>
<evidence type="ECO:0000256" key="6">
    <source>
        <dbReference type="ARBA" id="ARBA00022842"/>
    </source>
</evidence>
<sequence length="1477" mass="164790">MTHNLFFPPQTLQMTCSCVEAQALGHAPEPAPKRKPGRPPKESATSSSTSVELGKFTVPGQQPSMSRANLNMSSALDISINASGCTLAGDTPGPLPSPSATGQPATQNLSHGATLRSATTLGVDSLSTDKFNDNDEDQYAGLMDDGIGFADEGDEIEDEDIETTARKNARWPLPDWLMSQFHKKLAEAEDRVNGLPPLYRNHHTFRYPRRAIFLKLFLSKKSPLPEDVHEAEFFLWDPMPLCEPDGLRCPNCSTRLTRHSPIKHPRRVIDLYGSFWVIGYRYHCPSCTNLISGKKTVTFCSWDKRILAALPRALALEFPAEFSHRSGITTSGLSFMRSCFQSGMGAKQFSDAIRVQHLRGYDTTYLQYTHFFIRWSKSLLRSGSTQVKFKPFLAFEDLSNEGFHGFTPSAGWLRDMYDRLIEGHKDELYQHMALLSALVDAIDHSFKFPKHIARIEGIQVFSGLLTLTNQLGEIRICNLVATKAHEAFKYALEQMKASLERYGHEQPQLFFTDSMNDKLFLEGVFPSLRNDVIAVEKHAHLEPFDIPATITIHVKNTIAAINDDVRKIFDSLAEDGTSNQIVIGFDTEWNAEGPQGHGGSVVRTGHTAVIQIAHEDSVYVFQVGKLVASKQLPHQLMLLLTNPNIIKVGRAVKQDLAYLEQACGSTQRFCGSADLAVLAKERNLIQDARCSLSDLCAAVLKKRLNKNVPERISSKWENETLTQRQVEYAARDAYVSLALYREIICIPVPSPLPSDPQEGTTVFIYHDAHASRLIGHGHIITLPKDEERIGQAKLLKSRITVRVTQVLVPGAIIGTHKQPLSAFGPPPFNMVVVRTHLRLHHDTDTPSQKKTPQPELLLSSHPSTPFRPPLPPTSVSEPTEPEVDPEMNHEDQWSSTCDLLAHSETMGAPTEIEAIMANDMSESPPGPSDRCIDFGPIPSTWPTYIRTRVVKDAFHFFKALVVPRSHGLRIDFARALRDAIFVPDEEDRERIDKWAASLNPPSSFDKLKSRSPKTLWKHCRRIIPPPEHLYKFVHGVFSVYGGLRDAQTNQPLFNDTAVKVAKNLLALVRDGYLSDPPGIPLYTQIGIDKNFGNLPVYRCFRGTNYTEGGVHTHLRPRLPSSGASVRHVNACLADFILRHNLLVGTFNSSGKRWDGHFDIWIINELDELLAYVEDTYPGTNITRRPEWINGNLYAQTTEVSGVLPIPSHICEKSGLTKFIPSLDLKRRHAHLAALQGTQRPVLPGQKWDDAVVVWNRTASEKGSDPNSKLTFKLEEHLQHYYSRWKNNLNIRETLSMTSKARQPLQAQLSAPSRSIEAPNVPFYPKPRPHQVEKGFRIISPIPQRSSFESISQPARSISSSIHSRSPAAVPGTSRDITPISIQTPTPGPLSSTAATLTAATVRKQVAQKRVAEHLNDTRATKRSRPIRHCGICGRADCNGKNNRSRCVNPCQDCGKIQQCHGRDLKNAPKKPCFENTG</sequence>
<dbReference type="GO" id="GO:0046872">
    <property type="term" value="F:metal ion binding"/>
    <property type="evidence" value="ECO:0007669"/>
    <property type="project" value="UniProtKB-KW"/>
</dbReference>
<dbReference type="GO" id="GO:0005634">
    <property type="term" value="C:nucleus"/>
    <property type="evidence" value="ECO:0007669"/>
    <property type="project" value="UniProtKB-SubCell"/>
</dbReference>
<feature type="compositionally biased region" description="Polar residues" evidence="10">
    <location>
        <begin position="98"/>
        <end position="111"/>
    </location>
</feature>
<evidence type="ECO:0000313" key="14">
    <source>
        <dbReference type="Proteomes" id="UP001213000"/>
    </source>
</evidence>
<evidence type="ECO:0000256" key="1">
    <source>
        <dbReference type="ARBA" id="ARBA00004123"/>
    </source>
</evidence>
<protein>
    <recommendedName>
        <fullName evidence="8">3'-5' exonuclease</fullName>
    </recommendedName>
    <alternativeName>
        <fullName evidence="9">Werner Syndrome-like exonuclease</fullName>
    </alternativeName>
</protein>
<feature type="region of interest" description="Disordered" evidence="10">
    <location>
        <begin position="1355"/>
        <end position="1391"/>
    </location>
</feature>
<name>A0AAD5YPQ5_9AGAR</name>
<dbReference type="Gene3D" id="3.30.420.10">
    <property type="entry name" value="Ribonuclease H-like superfamily/Ribonuclease H"/>
    <property type="match status" value="1"/>
</dbReference>
<dbReference type="InterPro" id="IPR012337">
    <property type="entry name" value="RNaseH-like_sf"/>
</dbReference>
<comment type="caution">
    <text evidence="13">The sequence shown here is derived from an EMBL/GenBank/DDBJ whole genome shotgun (WGS) entry which is preliminary data.</text>
</comment>
<dbReference type="EMBL" id="JANIEX010001965">
    <property type="protein sequence ID" value="KAJ3553058.1"/>
    <property type="molecule type" value="Genomic_DNA"/>
</dbReference>
<evidence type="ECO:0000256" key="7">
    <source>
        <dbReference type="ARBA" id="ARBA00023242"/>
    </source>
</evidence>
<accession>A0AAD5YPQ5</accession>
<dbReference type="PANTHER" id="PTHR13620:SF109">
    <property type="entry name" value="3'-5' EXONUCLEASE"/>
    <property type="match status" value="1"/>
</dbReference>
<organism evidence="13 14">
    <name type="scientific">Leucocoprinus birnbaumii</name>
    <dbReference type="NCBI Taxonomy" id="56174"/>
    <lineage>
        <taxon>Eukaryota</taxon>
        <taxon>Fungi</taxon>
        <taxon>Dikarya</taxon>
        <taxon>Basidiomycota</taxon>
        <taxon>Agaricomycotina</taxon>
        <taxon>Agaricomycetes</taxon>
        <taxon>Agaricomycetidae</taxon>
        <taxon>Agaricales</taxon>
        <taxon>Agaricineae</taxon>
        <taxon>Agaricaceae</taxon>
        <taxon>Leucocoprinus</taxon>
    </lineage>
</organism>
<proteinExistence type="predicted"/>
<dbReference type="Pfam" id="PF20499">
    <property type="entry name" value="DUF6729"/>
    <property type="match status" value="1"/>
</dbReference>
<dbReference type="Proteomes" id="UP001213000">
    <property type="component" value="Unassembled WGS sequence"/>
</dbReference>
<feature type="region of interest" description="Disordered" evidence="10">
    <location>
        <begin position="1307"/>
        <end position="1328"/>
    </location>
</feature>
<keyword evidence="6" id="KW-0460">Magnesium</keyword>
<feature type="region of interest" description="Disordered" evidence="10">
    <location>
        <begin position="27"/>
        <end position="65"/>
    </location>
</feature>
<feature type="domain" description="3'-5' exonuclease" evidence="11">
    <location>
        <begin position="576"/>
        <end position="742"/>
    </location>
</feature>
<dbReference type="InterPro" id="IPR046616">
    <property type="entry name" value="DUF6729"/>
</dbReference>
<evidence type="ECO:0000256" key="10">
    <source>
        <dbReference type="SAM" id="MobiDB-lite"/>
    </source>
</evidence>
<comment type="subcellular location">
    <subcellularLocation>
        <location evidence="1">Nucleus</location>
    </subcellularLocation>
</comment>
<dbReference type="GO" id="GO:0008408">
    <property type="term" value="F:3'-5' exonuclease activity"/>
    <property type="evidence" value="ECO:0007669"/>
    <property type="project" value="InterPro"/>
</dbReference>